<keyword evidence="2" id="KW-0812">Transmembrane</keyword>
<reference evidence="3 4" key="1">
    <citation type="submission" date="2022-08" db="EMBL/GenBank/DDBJ databases">
        <title>YIM 101645 draft genome.</title>
        <authorList>
            <person name="Chen X."/>
        </authorList>
    </citation>
    <scope>NUCLEOTIDE SEQUENCE [LARGE SCALE GENOMIC DNA]</scope>
    <source>
        <strain evidence="3 4">YIM 101645</strain>
    </source>
</reference>
<evidence type="ECO:0000256" key="1">
    <source>
        <dbReference type="SAM" id="MobiDB-lite"/>
    </source>
</evidence>
<accession>A0ABT2FV91</accession>
<name>A0ABT2FV91_9CORY</name>
<keyword evidence="4" id="KW-1185">Reference proteome</keyword>
<evidence type="ECO:0008006" key="5">
    <source>
        <dbReference type="Google" id="ProtNLM"/>
    </source>
</evidence>
<feature type="compositionally biased region" description="Basic and acidic residues" evidence="1">
    <location>
        <begin position="73"/>
        <end position="145"/>
    </location>
</feature>
<comment type="caution">
    <text evidence="3">The sequence shown here is derived from an EMBL/GenBank/DDBJ whole genome shotgun (WGS) entry which is preliminary data.</text>
</comment>
<proteinExistence type="predicted"/>
<feature type="region of interest" description="Disordered" evidence="1">
    <location>
        <begin position="67"/>
        <end position="145"/>
    </location>
</feature>
<sequence>MSAIPATATPVVVPEPEAVAVVPEPPAEQVPASGGWDAGHWATVLVAFIALGGVLWNTHRADKRHQASLVAAKEQRSDDEKAADKRRLADQEAADKRHQDTLEAAEQQRREENARAGVQRREDFERDEQRRQQERDDHESERLEQLQREDWARQRRAVADCVREITKASALVSERAAGVHLHDNGTTEHAKLVKAVELTHFYVEATNQLTLLDIEITQPHVSAQLGVLWEQLVSDYRPLLDARNRGGQEWIDHAESMAPLSDIALHGIRALTIMARLALLEHPELMETRPVVPIDLEEYHQNAQAGAPDASTA</sequence>
<dbReference type="RefSeq" id="WP_259426433.1">
    <property type="nucleotide sequence ID" value="NZ_JANWTC010000001.1"/>
</dbReference>
<evidence type="ECO:0000313" key="3">
    <source>
        <dbReference type="EMBL" id="MCS5478413.1"/>
    </source>
</evidence>
<gene>
    <name evidence="3" type="ORF">NYP18_01955</name>
</gene>
<keyword evidence="2" id="KW-0472">Membrane</keyword>
<dbReference type="Proteomes" id="UP001205965">
    <property type="component" value="Unassembled WGS sequence"/>
</dbReference>
<keyword evidence="2" id="KW-1133">Transmembrane helix</keyword>
<dbReference type="EMBL" id="JANWTC010000001">
    <property type="protein sequence ID" value="MCS5478413.1"/>
    <property type="molecule type" value="Genomic_DNA"/>
</dbReference>
<feature type="transmembrane region" description="Helical" evidence="2">
    <location>
        <begin position="38"/>
        <end position="56"/>
    </location>
</feature>
<protein>
    <recommendedName>
        <fullName evidence="5">Secreted protein</fullName>
    </recommendedName>
</protein>
<evidence type="ECO:0000313" key="4">
    <source>
        <dbReference type="Proteomes" id="UP001205965"/>
    </source>
</evidence>
<organism evidence="3 4">
    <name type="scientific">Corynebacterium lemuris</name>
    <dbReference type="NCBI Taxonomy" id="1859292"/>
    <lineage>
        <taxon>Bacteria</taxon>
        <taxon>Bacillati</taxon>
        <taxon>Actinomycetota</taxon>
        <taxon>Actinomycetes</taxon>
        <taxon>Mycobacteriales</taxon>
        <taxon>Corynebacteriaceae</taxon>
        <taxon>Corynebacterium</taxon>
    </lineage>
</organism>
<evidence type="ECO:0000256" key="2">
    <source>
        <dbReference type="SAM" id="Phobius"/>
    </source>
</evidence>